<dbReference type="GO" id="GO:0003688">
    <property type="term" value="F:DNA replication origin binding"/>
    <property type="evidence" value="ECO:0007669"/>
    <property type="project" value="TreeGrafter"/>
</dbReference>
<keyword evidence="3" id="KW-0235">DNA replication</keyword>
<evidence type="ECO:0000256" key="1">
    <source>
        <dbReference type="ARBA" id="ARBA00004123"/>
    </source>
</evidence>
<feature type="compositionally biased region" description="Basic residues" evidence="6">
    <location>
        <begin position="101"/>
        <end position="114"/>
    </location>
</feature>
<evidence type="ECO:0000313" key="9">
    <source>
        <dbReference type="Proteomes" id="UP000198341"/>
    </source>
</evidence>
<dbReference type="AlphaFoldDB" id="K8EC00"/>
<reference evidence="8 9" key="1">
    <citation type="submission" date="2011-10" db="EMBL/GenBank/DDBJ databases">
        <authorList>
            <person name="Genoscope - CEA"/>
        </authorList>
    </citation>
    <scope>NUCLEOTIDE SEQUENCE [LARGE SCALE GENOMIC DNA]</scope>
    <source>
        <strain evidence="8 9">RCC 1105</strain>
    </source>
</reference>
<dbReference type="InterPro" id="IPR036388">
    <property type="entry name" value="WH-like_DNA-bd_sf"/>
</dbReference>
<dbReference type="STRING" id="41875.K8EC00"/>
<dbReference type="InterPro" id="IPR036390">
    <property type="entry name" value="WH_DNA-bd_sf"/>
</dbReference>
<accession>K8EC00</accession>
<dbReference type="eggNOG" id="KOG2227">
    <property type="taxonomic scope" value="Eukaryota"/>
</dbReference>
<sequence>MNAYETKVLQKLRNDLEREGFHLAPGWRVAIETRKSGATKGGTDKYYFSPDGRKLRSKTEVMRFLSSTTSDEKSKRGGRGRATKVAKMIEKENIAEEHNTKKEKKKKKKKKKKAATFGLNFENRQLKEQEEDYETQTKRQRLEHYREQFPQHQEREATIFVAGVEEDEEEDDDLEDGIVQLQQSQDSEQGFCELSSFVHELLEAPRTATTTATTTKVRQSAEDLAELEEMSEEQMLNRYFRLTGFEPQYADVYELRRMLASVSRGHARNAMMGGNNDTGGLERTASGELKLQRELVFETAEAKFSNAMSAVPKYLGNTTYARDASPARYPMAITTTPTMTMHQQHHQYPSEHNQRQRPQDPSSSFIMQRVTGSRLQQQNSQAMVVGVSKAFDPLDQTTVNEVCGALSLQNEEAKMFISQRDDELRQITTIVEGCLRDHRSGSIYVGGLPGTGKSLTLGAVEKTVKKWSSSATGVAKSRPPKVCSINCMAIQGKPTSVFKRICEQLDIVPTEEDRTRGKAECSDMYEVCAEIAALRRFVSGGKVSGEAERYMCGDDEDDNDGIDHRLALMNGDAAHPHKADHHLSMVIILLDEMDQLEYREAAILYELFALPSLPHSRCILVGVSNAMNLTDKALPRLRARGWEPSLVRFTAYTSIQLKQLLCERVQKYDAFELNALELCARKVSAQTGDMRKALRVCTDALQLCVDEARLRYESIEREGCVILDNGDVVEGPALATLPPIHKIKVSHMARAVSKIFQNPVVETIRALPQQQQMILCSCVRVFGERTDFNKSAKEITLRELLSRYTNLCKEAKIREMVPSDFSTACQRLADSRLLSIKNGSEEYNRRVHMLVQRDDVLFSLQGVRFFANLLSV</sequence>
<gene>
    <name evidence="8" type="ORF">Bathy03g01430</name>
</gene>
<feature type="region of interest" description="Disordered" evidence="6">
    <location>
        <begin position="339"/>
        <end position="363"/>
    </location>
</feature>
<dbReference type="GeneID" id="19016681"/>
<dbReference type="GO" id="GO:0033314">
    <property type="term" value="P:mitotic DNA replication checkpoint signaling"/>
    <property type="evidence" value="ECO:0007669"/>
    <property type="project" value="TreeGrafter"/>
</dbReference>
<keyword evidence="5" id="KW-0804">Transcription</keyword>
<dbReference type="SUPFAM" id="SSF46785">
    <property type="entry name" value="Winged helix' DNA-binding domain"/>
    <property type="match status" value="1"/>
</dbReference>
<keyword evidence="4" id="KW-0805">Transcription regulation</keyword>
<feature type="region of interest" description="Disordered" evidence="6">
    <location>
        <begin position="94"/>
        <end position="114"/>
    </location>
</feature>
<dbReference type="Pfam" id="PF01429">
    <property type="entry name" value="MBD"/>
    <property type="match status" value="1"/>
</dbReference>
<dbReference type="GO" id="GO:0006270">
    <property type="term" value="P:DNA replication initiation"/>
    <property type="evidence" value="ECO:0007669"/>
    <property type="project" value="TreeGrafter"/>
</dbReference>
<dbReference type="InterPro" id="IPR027417">
    <property type="entry name" value="P-loop_NTPase"/>
</dbReference>
<dbReference type="KEGG" id="bpg:Bathy03g01430"/>
<dbReference type="InterPro" id="IPR050311">
    <property type="entry name" value="ORC1/CDC6"/>
</dbReference>
<dbReference type="RefSeq" id="XP_007514055.1">
    <property type="nucleotide sequence ID" value="XM_007513993.1"/>
</dbReference>
<dbReference type="GO" id="GO:0005634">
    <property type="term" value="C:nucleus"/>
    <property type="evidence" value="ECO:0007669"/>
    <property type="project" value="UniProtKB-SubCell"/>
</dbReference>
<dbReference type="InterPro" id="IPR001739">
    <property type="entry name" value="Methyl_CpG_DNA-bd"/>
</dbReference>
<evidence type="ECO:0000313" key="8">
    <source>
        <dbReference type="EMBL" id="CCO15492.1"/>
    </source>
</evidence>
<evidence type="ECO:0000256" key="5">
    <source>
        <dbReference type="ARBA" id="ARBA00023163"/>
    </source>
</evidence>
<dbReference type="Gene3D" id="3.30.890.10">
    <property type="entry name" value="Methyl-cpg-binding Protein 2, Chain A"/>
    <property type="match status" value="1"/>
</dbReference>
<comment type="subcellular location">
    <subcellularLocation>
        <location evidence="1">Nucleus</location>
    </subcellularLocation>
</comment>
<dbReference type="SUPFAM" id="SSF52540">
    <property type="entry name" value="P-loop containing nucleoside triphosphate hydrolases"/>
    <property type="match status" value="1"/>
</dbReference>
<evidence type="ECO:0000256" key="6">
    <source>
        <dbReference type="SAM" id="MobiDB-lite"/>
    </source>
</evidence>
<dbReference type="InterPro" id="IPR016177">
    <property type="entry name" value="DNA-bd_dom_sf"/>
</dbReference>
<feature type="domain" description="MBD" evidence="7">
    <location>
        <begin position="13"/>
        <end position="85"/>
    </location>
</feature>
<protein>
    <recommendedName>
        <fullName evidence="7">MBD domain-containing protein</fullName>
    </recommendedName>
</protein>
<dbReference type="PANTHER" id="PTHR10763:SF26">
    <property type="entry name" value="CELL DIVISION CONTROL PROTEIN 6 HOMOLOG"/>
    <property type="match status" value="1"/>
</dbReference>
<dbReference type="InterPro" id="IPR041664">
    <property type="entry name" value="AAA_16"/>
</dbReference>
<dbReference type="EMBL" id="FO082276">
    <property type="protein sequence ID" value="CCO15492.1"/>
    <property type="molecule type" value="Genomic_DNA"/>
</dbReference>
<organism evidence="8 9">
    <name type="scientific">Bathycoccus prasinos</name>
    <dbReference type="NCBI Taxonomy" id="41875"/>
    <lineage>
        <taxon>Eukaryota</taxon>
        <taxon>Viridiplantae</taxon>
        <taxon>Chlorophyta</taxon>
        <taxon>Mamiellophyceae</taxon>
        <taxon>Mamiellales</taxon>
        <taxon>Bathycoccaceae</taxon>
        <taxon>Bathycoccus</taxon>
    </lineage>
</organism>
<dbReference type="SMART" id="SM00391">
    <property type="entry name" value="MBD"/>
    <property type="match status" value="1"/>
</dbReference>
<proteinExistence type="inferred from homology"/>
<feature type="compositionally biased region" description="Basic and acidic residues" evidence="6">
    <location>
        <begin position="348"/>
        <end position="358"/>
    </location>
</feature>
<dbReference type="Pfam" id="PF09079">
    <property type="entry name" value="WHD_Cdc6"/>
    <property type="match status" value="1"/>
</dbReference>
<name>K8EC00_9CHLO</name>
<dbReference type="eggNOG" id="KOG4161">
    <property type="taxonomic scope" value="Eukaryota"/>
</dbReference>
<evidence type="ECO:0000256" key="4">
    <source>
        <dbReference type="ARBA" id="ARBA00023015"/>
    </source>
</evidence>
<dbReference type="Gene3D" id="1.10.8.60">
    <property type="match status" value="1"/>
</dbReference>
<dbReference type="Pfam" id="PF13191">
    <property type="entry name" value="AAA_16"/>
    <property type="match status" value="1"/>
</dbReference>
<dbReference type="SUPFAM" id="SSF54171">
    <property type="entry name" value="DNA-binding domain"/>
    <property type="match status" value="1"/>
</dbReference>
<dbReference type="Proteomes" id="UP000198341">
    <property type="component" value="Chromosome 3"/>
</dbReference>
<dbReference type="OrthoDB" id="1926878at2759"/>
<evidence type="ECO:0000256" key="3">
    <source>
        <dbReference type="ARBA" id="ARBA00022705"/>
    </source>
</evidence>
<comment type="similarity">
    <text evidence="2">Belongs to the CDC6/cdc18 family.</text>
</comment>
<dbReference type="Gene3D" id="3.40.50.300">
    <property type="entry name" value="P-loop containing nucleotide triphosphate hydrolases"/>
    <property type="match status" value="1"/>
</dbReference>
<evidence type="ECO:0000259" key="7">
    <source>
        <dbReference type="PROSITE" id="PS50982"/>
    </source>
</evidence>
<dbReference type="PROSITE" id="PS50982">
    <property type="entry name" value="MBD"/>
    <property type="match status" value="1"/>
</dbReference>
<dbReference type="InterPro" id="IPR015163">
    <property type="entry name" value="Cdc6_C"/>
</dbReference>
<dbReference type="Gene3D" id="1.10.10.10">
    <property type="entry name" value="Winged helix-like DNA-binding domain superfamily/Winged helix DNA-binding domain"/>
    <property type="match status" value="1"/>
</dbReference>
<dbReference type="PANTHER" id="PTHR10763">
    <property type="entry name" value="CELL DIVISION CONTROL PROTEIN 6-RELATED"/>
    <property type="match status" value="1"/>
</dbReference>
<evidence type="ECO:0000256" key="2">
    <source>
        <dbReference type="ARBA" id="ARBA00006184"/>
    </source>
</evidence>
<keyword evidence="9" id="KW-1185">Reference proteome</keyword>